<dbReference type="EMBL" id="CAJPIZ010015621">
    <property type="protein sequence ID" value="CAG2115354.1"/>
    <property type="molecule type" value="Genomic_DNA"/>
</dbReference>
<gene>
    <name evidence="1" type="ORF">OSB1V03_LOCUS15316</name>
</gene>
<proteinExistence type="predicted"/>
<protein>
    <submittedName>
        <fullName evidence="1">Uncharacterized protein</fullName>
    </submittedName>
</protein>
<dbReference type="PANTHER" id="PTHR47533:SF4">
    <property type="entry name" value="AB HYDROLASE-1 DOMAIN-CONTAINING PROTEIN"/>
    <property type="match status" value="1"/>
</dbReference>
<dbReference type="Gene3D" id="3.40.50.1820">
    <property type="entry name" value="alpha/beta hydrolase"/>
    <property type="match status" value="1"/>
</dbReference>
<dbReference type="OrthoDB" id="6490693at2759"/>
<dbReference type="PANTHER" id="PTHR47533">
    <property type="entry name" value="PROTEIN CBG21859"/>
    <property type="match status" value="1"/>
</dbReference>
<keyword evidence="2" id="KW-1185">Reference proteome</keyword>
<dbReference type="SUPFAM" id="SSF53474">
    <property type="entry name" value="alpha/beta-Hydrolases"/>
    <property type="match status" value="1"/>
</dbReference>
<evidence type="ECO:0000313" key="1">
    <source>
        <dbReference type="EMBL" id="CAD7634924.1"/>
    </source>
</evidence>
<dbReference type="Proteomes" id="UP000759131">
    <property type="component" value="Unassembled WGS sequence"/>
</dbReference>
<dbReference type="InterPro" id="IPR029058">
    <property type="entry name" value="AB_hydrolase_fold"/>
</dbReference>
<dbReference type="AlphaFoldDB" id="A0A7R9L6J2"/>
<dbReference type="EMBL" id="OC870196">
    <property type="protein sequence ID" value="CAD7634924.1"/>
    <property type="molecule type" value="Genomic_DNA"/>
</dbReference>
<evidence type="ECO:0000313" key="2">
    <source>
        <dbReference type="Proteomes" id="UP000759131"/>
    </source>
</evidence>
<accession>A0A7R9L6J2</accession>
<name>A0A7R9L6J2_9ACAR</name>
<reference evidence="1" key="1">
    <citation type="submission" date="2020-11" db="EMBL/GenBank/DDBJ databases">
        <authorList>
            <person name="Tran Van P."/>
        </authorList>
    </citation>
    <scope>NUCLEOTIDE SEQUENCE</scope>
</reference>
<organism evidence="1">
    <name type="scientific">Medioppia subpectinata</name>
    <dbReference type="NCBI Taxonomy" id="1979941"/>
    <lineage>
        <taxon>Eukaryota</taxon>
        <taxon>Metazoa</taxon>
        <taxon>Ecdysozoa</taxon>
        <taxon>Arthropoda</taxon>
        <taxon>Chelicerata</taxon>
        <taxon>Arachnida</taxon>
        <taxon>Acari</taxon>
        <taxon>Acariformes</taxon>
        <taxon>Sarcoptiformes</taxon>
        <taxon>Oribatida</taxon>
        <taxon>Brachypylina</taxon>
        <taxon>Oppioidea</taxon>
        <taxon>Oppiidae</taxon>
        <taxon>Medioppia</taxon>
    </lineage>
</organism>
<sequence length="268" mass="31078">MDYPLVLNMWTHLPDNRSERVIIEFKEFPIRVIVPQMPEFSLTRLSMAFWHSNDERSQFIRDFLQAINVTKIDCLVSHSGGTNANSKIWSDPQELTIGSICLFSPFVFWKLPHFQTVCRYWAQVGETTAGINAMDALRPDKMARDLGFMLSLESVDEMLLCGHFSRSDTDKLHHRLEYIRSHQIPTLLVHGERDDLVPNDHFQHFVRDLGATDEHIVRYSCDKNFAIESVPQSDHWIQVITFKAGGHLSYIKYSDIVNKHIVNHLLSK</sequence>